<evidence type="ECO:0000256" key="3">
    <source>
        <dbReference type="ARBA" id="ARBA00022827"/>
    </source>
</evidence>
<name>A0ABW9BNI5_9BURK</name>
<keyword evidence="3" id="KW-0274">FAD</keyword>
<dbReference type="InterPro" id="IPR014307">
    <property type="entry name" value="Xanthine_DH_ssu"/>
</dbReference>
<keyword evidence="5" id="KW-0408">Iron</keyword>
<accession>A0ABW9BNI5</accession>
<dbReference type="Gene3D" id="3.10.20.30">
    <property type="match status" value="1"/>
</dbReference>
<dbReference type="RefSeq" id="WP_408262765.1">
    <property type="nucleotide sequence ID" value="NZ_JAQQCK010000008.1"/>
</dbReference>
<dbReference type="InterPro" id="IPR012175">
    <property type="entry name" value="Xanth_DH_ssu_bac"/>
</dbReference>
<dbReference type="SUPFAM" id="SSF56176">
    <property type="entry name" value="FAD-binding/transporter-associated domain-like"/>
    <property type="match status" value="1"/>
</dbReference>
<dbReference type="InterPro" id="IPR036683">
    <property type="entry name" value="CO_DH_flav_C_dom_sf"/>
</dbReference>
<dbReference type="InterPro" id="IPR006058">
    <property type="entry name" value="2Fe2S_fd_BS"/>
</dbReference>
<evidence type="ECO:0000256" key="5">
    <source>
        <dbReference type="ARBA" id="ARBA00023004"/>
    </source>
</evidence>
<dbReference type="SUPFAM" id="SSF55447">
    <property type="entry name" value="CO dehydrogenase flavoprotein C-terminal domain-like"/>
    <property type="match status" value="1"/>
</dbReference>
<dbReference type="Gene3D" id="3.30.390.50">
    <property type="entry name" value="CO dehydrogenase flavoprotein, C-terminal domain"/>
    <property type="match status" value="1"/>
</dbReference>
<dbReference type="InterPro" id="IPR016208">
    <property type="entry name" value="Ald_Oxase/xanthine_DH-like"/>
</dbReference>
<dbReference type="InterPro" id="IPR002888">
    <property type="entry name" value="2Fe-2S-bd"/>
</dbReference>
<dbReference type="Proteomes" id="UP001629274">
    <property type="component" value="Unassembled WGS sequence"/>
</dbReference>
<dbReference type="SUPFAM" id="SSF47741">
    <property type="entry name" value="CO dehydrogenase ISP C-domain like"/>
    <property type="match status" value="1"/>
</dbReference>
<dbReference type="SMART" id="SM01092">
    <property type="entry name" value="CO_deh_flav_C"/>
    <property type="match status" value="1"/>
</dbReference>
<dbReference type="PIRSF" id="PIRSF036557">
    <property type="entry name" value="XdhA_RC"/>
    <property type="match status" value="1"/>
</dbReference>
<evidence type="ECO:0000259" key="6">
    <source>
        <dbReference type="PROSITE" id="PS51085"/>
    </source>
</evidence>
<dbReference type="InterPro" id="IPR016167">
    <property type="entry name" value="FAD-bd_PCMH_sub1"/>
</dbReference>
<gene>
    <name evidence="8" type="primary">xdhA</name>
    <name evidence="8" type="ORF">PQR03_21520</name>
</gene>
<keyword evidence="4 8" id="KW-0560">Oxidoreductase</keyword>
<feature type="domain" description="2Fe-2S ferredoxin-type" evidence="6">
    <location>
        <begin position="3"/>
        <end position="89"/>
    </location>
</feature>
<dbReference type="PANTHER" id="PTHR45444">
    <property type="entry name" value="XANTHINE DEHYDROGENASE"/>
    <property type="match status" value="1"/>
</dbReference>
<dbReference type="Gene3D" id="3.30.43.10">
    <property type="entry name" value="Uridine Diphospho-n-acetylenolpyruvylglucosamine Reductase, domain 2"/>
    <property type="match status" value="1"/>
</dbReference>
<evidence type="ECO:0000256" key="2">
    <source>
        <dbReference type="ARBA" id="ARBA00022723"/>
    </source>
</evidence>
<keyword evidence="2" id="KW-0479">Metal-binding</keyword>
<evidence type="ECO:0000259" key="7">
    <source>
        <dbReference type="PROSITE" id="PS51387"/>
    </source>
</evidence>
<dbReference type="NCBIfam" id="TIGR02963">
    <property type="entry name" value="xanthine_xdhA"/>
    <property type="match status" value="1"/>
</dbReference>
<dbReference type="PANTHER" id="PTHR45444:SF3">
    <property type="entry name" value="XANTHINE DEHYDROGENASE"/>
    <property type="match status" value="1"/>
</dbReference>
<dbReference type="Pfam" id="PF01799">
    <property type="entry name" value="Fer2_2"/>
    <property type="match status" value="1"/>
</dbReference>
<dbReference type="InterPro" id="IPR001041">
    <property type="entry name" value="2Fe-2S_ferredoxin-type"/>
</dbReference>
<dbReference type="EC" id="1.17.1.4" evidence="8"/>
<dbReference type="InterPro" id="IPR036010">
    <property type="entry name" value="2Fe-2S_ferredoxin-like_sf"/>
</dbReference>
<keyword evidence="1" id="KW-0285">Flavoprotein</keyword>
<dbReference type="Pfam" id="PF03450">
    <property type="entry name" value="CO_deh_flav_C"/>
    <property type="match status" value="1"/>
</dbReference>
<dbReference type="InterPro" id="IPR005107">
    <property type="entry name" value="CO_DH_flav_C"/>
</dbReference>
<evidence type="ECO:0000256" key="4">
    <source>
        <dbReference type="ARBA" id="ARBA00023002"/>
    </source>
</evidence>
<proteinExistence type="predicted"/>
<dbReference type="InterPro" id="IPR002346">
    <property type="entry name" value="Mopterin_DH_FAD-bd"/>
</dbReference>
<dbReference type="InterPro" id="IPR012675">
    <property type="entry name" value="Beta-grasp_dom_sf"/>
</dbReference>
<evidence type="ECO:0000256" key="1">
    <source>
        <dbReference type="ARBA" id="ARBA00022630"/>
    </source>
</evidence>
<sequence length="507" mass="55514">MTEPIRFYHRNAIREIKDAPVTRTVLQYLREDAHCTGTKEGCAEGDCGACTVVIGERNEAGGVDFKAVNACIQFVPTLDGKALYTVEDLRQPDGSLHPVQEAMVECHGSQCGFCTPGFIMSMWSLYEKHGHEHSCANKTVPSRDAISNALTGNLCRCTGYRPIVDAAVRMFEAPAPKAPVDIEALSKTLATIERKDTFHYQHAGQQFDAPRTVEALAKIKEAAPATRILAGSTDIGLWVTKMMRDLGNIVYVGQIAELQKLETNDEWIEIGAGVSVEKAYTEIVKQYPELLEMQQRFASLPIRNAGTLGGNIANGSPIGDSMPGLIALGARVIVRGGEIEREMPLEDLYLAYQKKDMAEHEFVVGLKVPSRTGIRKNLQFRSYKLSKRFDSDISAVCAAFSFIADGNVIREPRIAFGGMAATSKRATHAEAVLRDAEWHEATAQAAMLALGNDYAPLSDMRATSNYRLESAKNTLYRFWLETRPNNPLPKSALDVRAVAAACAPASV</sequence>
<dbReference type="SUPFAM" id="SSF54292">
    <property type="entry name" value="2Fe-2S ferredoxin-like"/>
    <property type="match status" value="1"/>
</dbReference>
<dbReference type="CDD" id="cd00207">
    <property type="entry name" value="fer2"/>
    <property type="match status" value="1"/>
</dbReference>
<dbReference type="PROSITE" id="PS51085">
    <property type="entry name" value="2FE2S_FER_2"/>
    <property type="match status" value="1"/>
</dbReference>
<feature type="domain" description="FAD-binding PCMH-type" evidence="7">
    <location>
        <begin position="200"/>
        <end position="373"/>
    </location>
</feature>
<dbReference type="Pfam" id="PF00941">
    <property type="entry name" value="FAD_binding_5"/>
    <property type="match status" value="1"/>
</dbReference>
<comment type="caution">
    <text evidence="8">The sequence shown here is derived from an EMBL/GenBank/DDBJ whole genome shotgun (WGS) entry which is preliminary data.</text>
</comment>
<evidence type="ECO:0000313" key="9">
    <source>
        <dbReference type="Proteomes" id="UP001629274"/>
    </source>
</evidence>
<dbReference type="InterPro" id="IPR036318">
    <property type="entry name" value="FAD-bd_PCMH-like_sf"/>
</dbReference>
<dbReference type="InterPro" id="IPR016169">
    <property type="entry name" value="FAD-bd_PCMH_sub2"/>
</dbReference>
<organism evidence="8 9">
    <name type="scientific">Paraburkholderia phytofirmans</name>
    <dbReference type="NCBI Taxonomy" id="261302"/>
    <lineage>
        <taxon>Bacteria</taxon>
        <taxon>Pseudomonadati</taxon>
        <taxon>Pseudomonadota</taxon>
        <taxon>Betaproteobacteria</taxon>
        <taxon>Burkholderiales</taxon>
        <taxon>Burkholderiaceae</taxon>
        <taxon>Paraburkholderia</taxon>
    </lineage>
</organism>
<dbReference type="PROSITE" id="PS51387">
    <property type="entry name" value="FAD_PCMH"/>
    <property type="match status" value="1"/>
</dbReference>
<dbReference type="Gene3D" id="1.10.150.120">
    <property type="entry name" value="[2Fe-2S]-binding domain"/>
    <property type="match status" value="1"/>
</dbReference>
<dbReference type="GO" id="GO:0004854">
    <property type="term" value="F:xanthine dehydrogenase activity"/>
    <property type="evidence" value="ECO:0007669"/>
    <property type="project" value="UniProtKB-EC"/>
</dbReference>
<keyword evidence="9" id="KW-1185">Reference proteome</keyword>
<dbReference type="Pfam" id="PF00111">
    <property type="entry name" value="Fer2"/>
    <property type="match status" value="1"/>
</dbReference>
<dbReference type="Gene3D" id="3.30.465.10">
    <property type="match status" value="1"/>
</dbReference>
<dbReference type="PROSITE" id="PS00197">
    <property type="entry name" value="2FE2S_FER_1"/>
    <property type="match status" value="1"/>
</dbReference>
<reference evidence="8 9" key="1">
    <citation type="journal article" date="2024" name="Chem. Sci.">
        <title>Discovery of megapolipeptins by genome mining of a Burkholderiales bacteria collection.</title>
        <authorList>
            <person name="Paulo B.S."/>
            <person name="Recchia M.J.J."/>
            <person name="Lee S."/>
            <person name="Fergusson C.H."/>
            <person name="Romanowski S.B."/>
            <person name="Hernandez A."/>
            <person name="Krull N."/>
            <person name="Liu D.Y."/>
            <person name="Cavanagh H."/>
            <person name="Bos A."/>
            <person name="Gray C.A."/>
            <person name="Murphy B.T."/>
            <person name="Linington R.G."/>
            <person name="Eustaquio A.S."/>
        </authorList>
    </citation>
    <scope>NUCLEOTIDE SEQUENCE [LARGE SCALE GENOMIC DNA]</scope>
    <source>
        <strain evidence="8 9">RL17-351-BIE-A</strain>
    </source>
</reference>
<dbReference type="EMBL" id="JAQQDR010000007">
    <property type="protein sequence ID" value="MFM0240711.1"/>
    <property type="molecule type" value="Genomic_DNA"/>
</dbReference>
<protein>
    <submittedName>
        <fullName evidence="8">Xanthine dehydrogenase small subunit</fullName>
        <ecNumber evidence="8">1.17.1.4</ecNumber>
    </submittedName>
</protein>
<evidence type="ECO:0000313" key="8">
    <source>
        <dbReference type="EMBL" id="MFM0240711.1"/>
    </source>
</evidence>
<dbReference type="InterPro" id="IPR016166">
    <property type="entry name" value="FAD-bd_PCMH"/>
</dbReference>
<dbReference type="InterPro" id="IPR036884">
    <property type="entry name" value="2Fe-2S-bd_dom_sf"/>
</dbReference>